<dbReference type="EMBL" id="SNRW01004467">
    <property type="protein sequence ID" value="KAA6387222.1"/>
    <property type="molecule type" value="Genomic_DNA"/>
</dbReference>
<evidence type="ECO:0000313" key="2">
    <source>
        <dbReference type="Proteomes" id="UP000324800"/>
    </source>
</evidence>
<reference evidence="1 2" key="1">
    <citation type="submission" date="2019-03" db="EMBL/GenBank/DDBJ databases">
        <title>Single cell metagenomics reveals metabolic interactions within the superorganism composed of flagellate Streblomastix strix and complex community of Bacteroidetes bacteria on its surface.</title>
        <authorList>
            <person name="Treitli S.C."/>
            <person name="Kolisko M."/>
            <person name="Husnik F."/>
            <person name="Keeling P."/>
            <person name="Hampl V."/>
        </authorList>
    </citation>
    <scope>NUCLEOTIDE SEQUENCE [LARGE SCALE GENOMIC DNA]</scope>
    <source>
        <strain evidence="1">ST1C</strain>
    </source>
</reference>
<accession>A0A5J4VXH5</accession>
<proteinExistence type="predicted"/>
<gene>
    <name evidence="1" type="ORF">EZS28_017249</name>
</gene>
<name>A0A5J4VXH5_9EUKA</name>
<evidence type="ECO:0000313" key="1">
    <source>
        <dbReference type="EMBL" id="KAA6387222.1"/>
    </source>
</evidence>
<dbReference type="AlphaFoldDB" id="A0A5J4VXH5"/>
<organism evidence="1 2">
    <name type="scientific">Streblomastix strix</name>
    <dbReference type="NCBI Taxonomy" id="222440"/>
    <lineage>
        <taxon>Eukaryota</taxon>
        <taxon>Metamonada</taxon>
        <taxon>Preaxostyla</taxon>
        <taxon>Oxymonadida</taxon>
        <taxon>Streblomastigidae</taxon>
        <taxon>Streblomastix</taxon>
    </lineage>
</organism>
<protein>
    <submittedName>
        <fullName evidence="1">Uncharacterized protein</fullName>
    </submittedName>
</protein>
<dbReference type="Proteomes" id="UP000324800">
    <property type="component" value="Unassembled WGS sequence"/>
</dbReference>
<sequence length="123" mass="14175">MTYERRLKIVDTHKKDDDGVEKIMTLKLLILLNDKLLSALMILDDIGFNTDIQRQTSELSHTITNLVIDSRHAKNTLFFVAQRPSYLFKIAGIQYHVIVIGSGILDNDIKQVYEDNHINTFTE</sequence>
<comment type="caution">
    <text evidence="1">The sequence shown here is derived from an EMBL/GenBank/DDBJ whole genome shotgun (WGS) entry which is preliminary data.</text>
</comment>